<evidence type="ECO:0000256" key="4">
    <source>
        <dbReference type="ARBA" id="ARBA00023125"/>
    </source>
</evidence>
<protein>
    <submittedName>
        <fullName evidence="8">Two-component system, chemotaxis family, response regulator CheY</fullName>
    </submittedName>
</protein>
<keyword evidence="4" id="KW-0238">DNA-binding</keyword>
<dbReference type="FunFam" id="3.40.50.2300:FF:000001">
    <property type="entry name" value="DNA-binding response regulator PhoB"/>
    <property type="match status" value="1"/>
</dbReference>
<name>A0AA45WNM9_9AQUI</name>
<dbReference type="AlphaFoldDB" id="A0AA45WNM9"/>
<comment type="caution">
    <text evidence="8">The sequence shown here is derived from an EMBL/GenBank/DDBJ whole genome shotgun (WGS) entry which is preliminary data.</text>
</comment>
<keyword evidence="1 6" id="KW-0597">Phosphoprotein</keyword>
<dbReference type="EMBL" id="FXTX01000018">
    <property type="protein sequence ID" value="SMP18707.1"/>
    <property type="molecule type" value="Genomic_DNA"/>
</dbReference>
<keyword evidence="5" id="KW-0804">Transcription</keyword>
<feature type="domain" description="Response regulatory" evidence="7">
    <location>
        <begin position="8"/>
        <end position="125"/>
    </location>
</feature>
<dbReference type="PROSITE" id="PS50110">
    <property type="entry name" value="RESPONSE_REGULATORY"/>
    <property type="match status" value="1"/>
</dbReference>
<evidence type="ECO:0000256" key="6">
    <source>
        <dbReference type="PROSITE-ProRule" id="PRU00169"/>
    </source>
</evidence>
<dbReference type="RefSeq" id="WP_265134917.1">
    <property type="nucleotide sequence ID" value="NZ_FXTX01000018.1"/>
</dbReference>
<evidence type="ECO:0000259" key="7">
    <source>
        <dbReference type="PROSITE" id="PS50110"/>
    </source>
</evidence>
<dbReference type="PANTHER" id="PTHR43228:SF1">
    <property type="entry name" value="TWO-COMPONENT RESPONSE REGULATOR ARR22"/>
    <property type="match status" value="1"/>
</dbReference>
<sequence>MGFPTDIKILTVDDMATMRRIIKSILNQLGYNNVDEAENGKDALSKLKQNKYDLVLLDWNMPEMDGITLLKEIRNDPQLKDIPVIMVTAEAKKENVLLAIQSGANNYIVKPFTAETLKEKLDKVYESLNK</sequence>
<organism evidence="8 9">
    <name type="scientific">Venenivibrio stagnispumantis</name>
    <dbReference type="NCBI Taxonomy" id="407998"/>
    <lineage>
        <taxon>Bacteria</taxon>
        <taxon>Pseudomonadati</taxon>
        <taxon>Aquificota</taxon>
        <taxon>Aquificia</taxon>
        <taxon>Aquificales</taxon>
        <taxon>Hydrogenothermaceae</taxon>
        <taxon>Venenivibrio</taxon>
    </lineage>
</organism>
<accession>A0AA45WNM9</accession>
<evidence type="ECO:0000256" key="1">
    <source>
        <dbReference type="ARBA" id="ARBA00022553"/>
    </source>
</evidence>
<keyword evidence="9" id="KW-1185">Reference proteome</keyword>
<feature type="modified residue" description="4-aspartylphosphate" evidence="6">
    <location>
        <position position="58"/>
    </location>
</feature>
<dbReference type="InterPro" id="IPR001789">
    <property type="entry name" value="Sig_transdc_resp-reg_receiver"/>
</dbReference>
<reference evidence="8" key="1">
    <citation type="submission" date="2017-05" db="EMBL/GenBank/DDBJ databases">
        <authorList>
            <person name="Varghese N."/>
            <person name="Submissions S."/>
        </authorList>
    </citation>
    <scope>NUCLEOTIDE SEQUENCE</scope>
    <source>
        <strain evidence="8">DSM 18763</strain>
    </source>
</reference>
<dbReference type="Gene3D" id="3.40.50.2300">
    <property type="match status" value="1"/>
</dbReference>
<dbReference type="InterPro" id="IPR011006">
    <property type="entry name" value="CheY-like_superfamily"/>
</dbReference>
<dbReference type="SMART" id="SM00448">
    <property type="entry name" value="REC"/>
    <property type="match status" value="1"/>
</dbReference>
<dbReference type="GO" id="GO:0000160">
    <property type="term" value="P:phosphorelay signal transduction system"/>
    <property type="evidence" value="ECO:0007669"/>
    <property type="project" value="UniProtKB-KW"/>
</dbReference>
<dbReference type="CDD" id="cd19923">
    <property type="entry name" value="REC_CheY_CheY3"/>
    <property type="match status" value="1"/>
</dbReference>
<dbReference type="GO" id="GO:0003677">
    <property type="term" value="F:DNA binding"/>
    <property type="evidence" value="ECO:0007669"/>
    <property type="project" value="UniProtKB-KW"/>
</dbReference>
<dbReference type="Proteomes" id="UP001157947">
    <property type="component" value="Unassembled WGS sequence"/>
</dbReference>
<keyword evidence="2" id="KW-0902">Two-component regulatory system</keyword>
<dbReference type="SUPFAM" id="SSF52172">
    <property type="entry name" value="CheY-like"/>
    <property type="match status" value="1"/>
</dbReference>
<evidence type="ECO:0000256" key="5">
    <source>
        <dbReference type="ARBA" id="ARBA00023163"/>
    </source>
</evidence>
<evidence type="ECO:0000313" key="8">
    <source>
        <dbReference type="EMBL" id="SMP18707.1"/>
    </source>
</evidence>
<dbReference type="InterPro" id="IPR052048">
    <property type="entry name" value="ST_Response_Regulator"/>
</dbReference>
<evidence type="ECO:0000256" key="3">
    <source>
        <dbReference type="ARBA" id="ARBA00023015"/>
    </source>
</evidence>
<dbReference type="Pfam" id="PF00072">
    <property type="entry name" value="Response_reg"/>
    <property type="match status" value="1"/>
</dbReference>
<evidence type="ECO:0000256" key="2">
    <source>
        <dbReference type="ARBA" id="ARBA00023012"/>
    </source>
</evidence>
<gene>
    <name evidence="8" type="ORF">SAMN06264868_1182</name>
</gene>
<evidence type="ECO:0000313" key="9">
    <source>
        <dbReference type="Proteomes" id="UP001157947"/>
    </source>
</evidence>
<proteinExistence type="predicted"/>
<dbReference type="PANTHER" id="PTHR43228">
    <property type="entry name" value="TWO-COMPONENT RESPONSE REGULATOR"/>
    <property type="match status" value="1"/>
</dbReference>
<keyword evidence="3" id="KW-0805">Transcription regulation</keyword>